<sequence>MSSQQTNNQFEELPIQQKFPNIIDFFQQYTAYDLMPTSARVLTIDADTSVHRALRIMGDNATSSAYIYDPKTQLYCAVITATDIMKACIIIQNTFFSREAIHDPVEFARRNNIVFENQIGVQDLLQHISIGSITQQQNLIKTYTTTTLYQAISVMVDKNVHRLPVIDHDGSILLSLTYRQICRFLVSKFCFNTKILQKPILETGIANTNFCTVNVDSSVLDTINTIVNNKLSVVPVLDKDGKLRDVFSKYDFQNMGDSGIIDLNQKVIDVIQKRPHHIEGCVTMPISCTIGQLLRQIADKNLHRMMLVDDQNKEKLTAVVSLRHVLKYLTNADIYEEDQVDNYQYITGSKQNSLPQGDLQSSSMKEIELTDEDQDWRLFQRQNADEQF</sequence>
<evidence type="ECO:0000256" key="1">
    <source>
        <dbReference type="ARBA" id="ARBA00006750"/>
    </source>
</evidence>
<dbReference type="PROSITE" id="PS51371">
    <property type="entry name" value="CBS"/>
    <property type="match status" value="3"/>
</dbReference>
<keyword evidence="3 4" id="KW-0129">CBS domain</keyword>
<dbReference type="AlphaFoldDB" id="A0AA86TZ38"/>
<accession>A0AA86TZ38</accession>
<dbReference type="Pfam" id="PF00571">
    <property type="entry name" value="CBS"/>
    <property type="match status" value="4"/>
</dbReference>
<dbReference type="EMBL" id="CATOUU010000517">
    <property type="protein sequence ID" value="CAI9932517.1"/>
    <property type="molecule type" value="Genomic_DNA"/>
</dbReference>
<keyword evidence="8" id="KW-1185">Reference proteome</keyword>
<dbReference type="Gene3D" id="3.10.580.10">
    <property type="entry name" value="CBS-domain"/>
    <property type="match status" value="2"/>
</dbReference>
<evidence type="ECO:0000313" key="8">
    <source>
        <dbReference type="Proteomes" id="UP001642409"/>
    </source>
</evidence>
<protein>
    <submittedName>
        <fullName evidence="6">Gamma-1 subunit</fullName>
    </submittedName>
</protein>
<proteinExistence type="inferred from homology"/>
<feature type="domain" description="CBS" evidence="5">
    <location>
        <begin position="206"/>
        <end position="263"/>
    </location>
</feature>
<evidence type="ECO:0000313" key="6">
    <source>
        <dbReference type="EMBL" id="CAI9932517.1"/>
    </source>
</evidence>
<evidence type="ECO:0000256" key="4">
    <source>
        <dbReference type="PROSITE-ProRule" id="PRU00703"/>
    </source>
</evidence>
<dbReference type="SMART" id="SM00116">
    <property type="entry name" value="CBS"/>
    <property type="match status" value="4"/>
</dbReference>
<dbReference type="InterPro" id="IPR050511">
    <property type="entry name" value="AMPK_gamma/SDS23_families"/>
</dbReference>
<reference evidence="6" key="1">
    <citation type="submission" date="2023-06" db="EMBL/GenBank/DDBJ databases">
        <authorList>
            <person name="Kurt Z."/>
        </authorList>
    </citation>
    <scope>NUCLEOTIDE SEQUENCE</scope>
</reference>
<dbReference type="SUPFAM" id="SSF54631">
    <property type="entry name" value="CBS-domain pair"/>
    <property type="match status" value="2"/>
</dbReference>
<evidence type="ECO:0000256" key="2">
    <source>
        <dbReference type="ARBA" id="ARBA00022737"/>
    </source>
</evidence>
<reference evidence="7 8" key="2">
    <citation type="submission" date="2024-07" db="EMBL/GenBank/DDBJ databases">
        <authorList>
            <person name="Akdeniz Z."/>
        </authorList>
    </citation>
    <scope>NUCLEOTIDE SEQUENCE [LARGE SCALE GENOMIC DNA]</scope>
</reference>
<comment type="caution">
    <text evidence="6">The sequence shown here is derived from an EMBL/GenBank/DDBJ whole genome shotgun (WGS) entry which is preliminary data.</text>
</comment>
<evidence type="ECO:0000313" key="7">
    <source>
        <dbReference type="EMBL" id="CAL6005855.1"/>
    </source>
</evidence>
<name>A0AA86TZ38_9EUKA</name>
<evidence type="ECO:0000256" key="3">
    <source>
        <dbReference type="ARBA" id="ARBA00023122"/>
    </source>
</evidence>
<comment type="similarity">
    <text evidence="1">Belongs to the 5'-AMP-activated protein kinase gamma subunit family.</text>
</comment>
<dbReference type="InterPro" id="IPR000644">
    <property type="entry name" value="CBS_dom"/>
</dbReference>
<dbReference type="InterPro" id="IPR046342">
    <property type="entry name" value="CBS_dom_sf"/>
</dbReference>
<dbReference type="PANTHER" id="PTHR13780:SF35">
    <property type="entry name" value="LD22662P"/>
    <property type="match status" value="1"/>
</dbReference>
<feature type="domain" description="CBS" evidence="5">
    <location>
        <begin position="133"/>
        <end position="195"/>
    </location>
</feature>
<dbReference type="Proteomes" id="UP001642409">
    <property type="component" value="Unassembled WGS sequence"/>
</dbReference>
<dbReference type="EMBL" id="CAXDID020000052">
    <property type="protein sequence ID" value="CAL6005855.1"/>
    <property type="molecule type" value="Genomic_DNA"/>
</dbReference>
<dbReference type="PANTHER" id="PTHR13780">
    <property type="entry name" value="AMP-ACTIVATED PROTEIN KINASE, GAMMA REGULATORY SUBUNIT"/>
    <property type="match status" value="1"/>
</dbReference>
<gene>
    <name evidence="7" type="ORF">HINF_LOCUS19781</name>
    <name evidence="6" type="ORF">HINF_LOCUS20162</name>
</gene>
<organism evidence="6">
    <name type="scientific">Hexamita inflata</name>
    <dbReference type="NCBI Taxonomy" id="28002"/>
    <lineage>
        <taxon>Eukaryota</taxon>
        <taxon>Metamonada</taxon>
        <taxon>Diplomonadida</taxon>
        <taxon>Hexamitidae</taxon>
        <taxon>Hexamitinae</taxon>
        <taxon>Hexamita</taxon>
    </lineage>
</organism>
<feature type="domain" description="CBS" evidence="5">
    <location>
        <begin position="35"/>
        <end position="95"/>
    </location>
</feature>
<dbReference type="CDD" id="cd02205">
    <property type="entry name" value="CBS_pair_SF"/>
    <property type="match status" value="1"/>
</dbReference>
<keyword evidence="2" id="KW-0677">Repeat</keyword>
<evidence type="ECO:0000259" key="5">
    <source>
        <dbReference type="PROSITE" id="PS51371"/>
    </source>
</evidence>